<sequence length="226" mass="22978">MTTAVQQGNAASPAQALYASLNGAQKAGSKELGPQDRFLKLLVTQLKNQDPLNPMDNAQMTSQMAQISTVEGIDKLNATLKMILEGSNESEAMQAAALVGHGVLVPGSGLALSAGMGIGGIELDGPADRVSVTIKDANGLAVRTLDLGALGAGSRAFSWDGKTDAGAPAADGAYTMAVAAQRGNDKVAARPLELGMVSSVVRTSDGASLNVGALGVFKMSDVRQIL</sequence>
<keyword evidence="8" id="KW-0282">Flagellum</keyword>
<dbReference type="InterPro" id="IPR025963">
    <property type="entry name" value="FLgD_Tudor"/>
</dbReference>
<proteinExistence type="inferred from homology"/>
<keyword evidence="8" id="KW-0969">Cilium</keyword>
<dbReference type="GO" id="GO:0044781">
    <property type="term" value="P:bacterial-type flagellum organization"/>
    <property type="evidence" value="ECO:0007669"/>
    <property type="project" value="UniProtKB-UniRule"/>
</dbReference>
<evidence type="ECO:0000256" key="1">
    <source>
        <dbReference type="ARBA" id="ARBA00010577"/>
    </source>
</evidence>
<comment type="similarity">
    <text evidence="1 5">Belongs to the FlgD family.</text>
</comment>
<evidence type="ECO:0000256" key="3">
    <source>
        <dbReference type="ARBA" id="ARBA00022795"/>
    </source>
</evidence>
<reference evidence="8" key="1">
    <citation type="journal article" name="DNA Res.">
        <title>The physiological potential of anammox bacteria as revealed by their core genome structure.</title>
        <authorList>
            <person name="Okubo T."/>
            <person name="Toyoda A."/>
            <person name="Fukuhara K."/>
            <person name="Uchiyama I."/>
            <person name="Harigaya Y."/>
            <person name="Kuroiwa M."/>
            <person name="Suzuki T."/>
            <person name="Murakami Y."/>
            <person name="Suwa Y."/>
            <person name="Takami H."/>
        </authorList>
    </citation>
    <scope>NUCLEOTIDE SEQUENCE</scope>
    <source>
        <strain evidence="8">317325-3</strain>
    </source>
</reference>
<evidence type="ECO:0000256" key="5">
    <source>
        <dbReference type="RuleBase" id="RU362076"/>
    </source>
</evidence>
<dbReference type="Pfam" id="PF13861">
    <property type="entry name" value="FLgD_tudor"/>
    <property type="match status" value="1"/>
</dbReference>
<feature type="domain" description="FlgD Tudor-like" evidence="7">
    <location>
        <begin position="90"/>
        <end position="223"/>
    </location>
</feature>
<dbReference type="KEGG" id="ddz:DSYM_21230"/>
<gene>
    <name evidence="8" type="ORF">DSYM_21230</name>
</gene>
<dbReference type="InterPro" id="IPR025965">
    <property type="entry name" value="FlgD/Vpr_Ig-like"/>
</dbReference>
<evidence type="ECO:0000313" key="8">
    <source>
        <dbReference type="EMBL" id="BBO21424.1"/>
    </source>
</evidence>
<feature type="domain" description="FlgD/Vpr Ig-like" evidence="6">
    <location>
        <begin position="117"/>
        <end position="183"/>
    </location>
</feature>
<evidence type="ECO:0000259" key="6">
    <source>
        <dbReference type="Pfam" id="PF13860"/>
    </source>
</evidence>
<dbReference type="AlphaFoldDB" id="A0A809SB89"/>
<evidence type="ECO:0000313" key="9">
    <source>
        <dbReference type="Proteomes" id="UP000662914"/>
    </source>
</evidence>
<name>A0A809SB89_9PROT</name>
<evidence type="ECO:0000256" key="2">
    <source>
        <dbReference type="ARBA" id="ARBA00016013"/>
    </source>
</evidence>
<dbReference type="Pfam" id="PF03963">
    <property type="entry name" value="FlgD"/>
    <property type="match status" value="1"/>
</dbReference>
<protein>
    <recommendedName>
        <fullName evidence="2 5">Basal-body rod modification protein FlgD</fullName>
    </recommendedName>
</protein>
<dbReference type="Gene3D" id="2.30.30.910">
    <property type="match status" value="1"/>
</dbReference>
<evidence type="ECO:0000256" key="4">
    <source>
        <dbReference type="ARBA" id="ARBA00024746"/>
    </source>
</evidence>
<dbReference type="Gene3D" id="2.60.40.4070">
    <property type="match status" value="1"/>
</dbReference>
<keyword evidence="3 5" id="KW-1005">Bacterial flagellum biogenesis</keyword>
<dbReference type="InterPro" id="IPR005648">
    <property type="entry name" value="FlgD"/>
</dbReference>
<keyword evidence="8" id="KW-0966">Cell projection</keyword>
<organism evidence="8 9">
    <name type="scientific">Candidatus Desulfobacillus denitrificans</name>
    <dbReference type="NCBI Taxonomy" id="2608985"/>
    <lineage>
        <taxon>Bacteria</taxon>
        <taxon>Pseudomonadati</taxon>
        <taxon>Pseudomonadota</taxon>
        <taxon>Betaproteobacteria</taxon>
        <taxon>Candidatus Desulfobacillus</taxon>
    </lineage>
</organism>
<dbReference type="EMBL" id="AP021857">
    <property type="protein sequence ID" value="BBO21424.1"/>
    <property type="molecule type" value="Genomic_DNA"/>
</dbReference>
<comment type="function">
    <text evidence="4 5">Required for flagellar hook formation. May act as a scaffolding protein.</text>
</comment>
<accession>A0A809SB89</accession>
<dbReference type="Proteomes" id="UP000662914">
    <property type="component" value="Chromosome"/>
</dbReference>
<dbReference type="Pfam" id="PF13860">
    <property type="entry name" value="FlgD_ig"/>
    <property type="match status" value="1"/>
</dbReference>
<evidence type="ECO:0000259" key="7">
    <source>
        <dbReference type="Pfam" id="PF13861"/>
    </source>
</evidence>